<dbReference type="AlphaFoldDB" id="A0A931J408"/>
<dbReference type="Proteomes" id="UP000613266">
    <property type="component" value="Unassembled WGS sequence"/>
</dbReference>
<dbReference type="GO" id="GO:0006508">
    <property type="term" value="P:proteolysis"/>
    <property type="evidence" value="ECO:0007669"/>
    <property type="project" value="InterPro"/>
</dbReference>
<keyword evidence="2 5" id="KW-0732">Signal</keyword>
<evidence type="ECO:0000256" key="3">
    <source>
        <dbReference type="ARBA" id="ARBA00022801"/>
    </source>
</evidence>
<dbReference type="RefSeq" id="WP_198112971.1">
    <property type="nucleotide sequence ID" value="NZ_JAEDAK010000019.1"/>
</dbReference>
<feature type="compositionally biased region" description="Basic and acidic residues" evidence="4">
    <location>
        <begin position="484"/>
        <end position="494"/>
    </location>
</feature>
<dbReference type="InterPro" id="IPR002410">
    <property type="entry name" value="Peptidase_S33"/>
</dbReference>
<evidence type="ECO:0000259" key="6">
    <source>
        <dbReference type="Pfam" id="PF00561"/>
    </source>
</evidence>
<dbReference type="PANTHER" id="PTHR43248:SF29">
    <property type="entry name" value="TRIPEPTIDYL AMINOPEPTIDASE"/>
    <property type="match status" value="1"/>
</dbReference>
<dbReference type="InterPro" id="IPR013595">
    <property type="entry name" value="Pept_S33_TAP-like_C"/>
</dbReference>
<dbReference type="PANTHER" id="PTHR43248">
    <property type="entry name" value="2-SUCCINYL-6-HYDROXY-2,4-CYCLOHEXADIENE-1-CARBOXYLATE SYNTHASE"/>
    <property type="match status" value="1"/>
</dbReference>
<dbReference type="GO" id="GO:0008233">
    <property type="term" value="F:peptidase activity"/>
    <property type="evidence" value="ECO:0007669"/>
    <property type="project" value="InterPro"/>
</dbReference>
<name>A0A931J408_9BURK</name>
<dbReference type="PRINTS" id="PR00793">
    <property type="entry name" value="PROAMNOPTASE"/>
</dbReference>
<sequence length="494" mass="52817">MLKRLSVLAALLSALPLAAAAAPTIELKPCRLSGVATEVQCGQLQRPLDPTQPQGKTINLHVVVVPALARNKLPDPVVFLAGGPGQSAIKLVPMLTGRLARLQQRRDLVFVDQRGTGKSAPLECPEERHLPVAEGLDLEANYRRTDACRAELEKLPHGDLRQYTTVIAMQDLDAVREALGVAQWNLIGGSYGTRAGLEYLRAFPTKVRRAVLDGLAPPDMALPLSFSPDNQAALDAVLAACEQQPGCEKAYPKLAEQWQRLLAGLPREVTLQHPLTGKLEKAVLQREHVLRAVRGPLYVPAFASALPAAIASAAEGNFNALSGLLSSMGGRQTALALGMHLSVICAEDLPRMADAKEAAGRDYGRADAQFYGRMCQQWPRGSVPEAFYTLPAAQSPVLLLSGGADPVTPPRHGERVAKALGAKAIHQVVPAAGHGVMSLPCMRDVVNRFIDAKTEAEALAVKTDCAAKMPRPLAFVPPDPSLPKPDKKNAEVKP</sequence>
<dbReference type="Pfam" id="PF00561">
    <property type="entry name" value="Abhydrolase_1"/>
    <property type="match status" value="1"/>
</dbReference>
<evidence type="ECO:0000259" key="7">
    <source>
        <dbReference type="Pfam" id="PF08386"/>
    </source>
</evidence>
<keyword evidence="9" id="KW-1185">Reference proteome</keyword>
<evidence type="ECO:0000313" key="8">
    <source>
        <dbReference type="EMBL" id="MBH9579204.1"/>
    </source>
</evidence>
<feature type="signal peptide" evidence="5">
    <location>
        <begin position="1"/>
        <end position="21"/>
    </location>
</feature>
<protein>
    <submittedName>
        <fullName evidence="8">Alpha/beta hydrolase</fullName>
    </submittedName>
</protein>
<feature type="domain" description="Peptidase S33 tripeptidyl aminopeptidase-like C-terminal" evidence="7">
    <location>
        <begin position="371"/>
        <end position="451"/>
    </location>
</feature>
<evidence type="ECO:0000256" key="5">
    <source>
        <dbReference type="SAM" id="SignalP"/>
    </source>
</evidence>
<feature type="domain" description="AB hydrolase-1" evidence="6">
    <location>
        <begin position="76"/>
        <end position="247"/>
    </location>
</feature>
<dbReference type="InterPro" id="IPR051601">
    <property type="entry name" value="Serine_prot/Carboxylest_S33"/>
</dbReference>
<dbReference type="SUPFAM" id="SSF53474">
    <property type="entry name" value="alpha/beta-Hydrolases"/>
    <property type="match status" value="1"/>
</dbReference>
<accession>A0A931J408</accession>
<evidence type="ECO:0000256" key="4">
    <source>
        <dbReference type="SAM" id="MobiDB-lite"/>
    </source>
</evidence>
<feature type="region of interest" description="Disordered" evidence="4">
    <location>
        <begin position="471"/>
        <end position="494"/>
    </location>
</feature>
<proteinExistence type="inferred from homology"/>
<dbReference type="InterPro" id="IPR029058">
    <property type="entry name" value="AB_hydrolase_fold"/>
</dbReference>
<organism evidence="8 9">
    <name type="scientific">Inhella proteolytica</name>
    <dbReference type="NCBI Taxonomy" id="2795029"/>
    <lineage>
        <taxon>Bacteria</taxon>
        <taxon>Pseudomonadati</taxon>
        <taxon>Pseudomonadota</taxon>
        <taxon>Betaproteobacteria</taxon>
        <taxon>Burkholderiales</taxon>
        <taxon>Sphaerotilaceae</taxon>
        <taxon>Inhella</taxon>
    </lineage>
</organism>
<dbReference type="InterPro" id="IPR000073">
    <property type="entry name" value="AB_hydrolase_1"/>
</dbReference>
<evidence type="ECO:0000256" key="2">
    <source>
        <dbReference type="ARBA" id="ARBA00022729"/>
    </source>
</evidence>
<feature type="chain" id="PRO_5036812593" evidence="5">
    <location>
        <begin position="22"/>
        <end position="494"/>
    </location>
</feature>
<comment type="caution">
    <text evidence="8">The sequence shown here is derived from an EMBL/GenBank/DDBJ whole genome shotgun (WGS) entry which is preliminary data.</text>
</comment>
<evidence type="ECO:0000313" key="9">
    <source>
        <dbReference type="Proteomes" id="UP000613266"/>
    </source>
</evidence>
<dbReference type="Pfam" id="PF08386">
    <property type="entry name" value="Abhydrolase_4"/>
    <property type="match status" value="1"/>
</dbReference>
<keyword evidence="3 8" id="KW-0378">Hydrolase</keyword>
<comment type="similarity">
    <text evidence="1">Belongs to the peptidase S33 family.</text>
</comment>
<dbReference type="EMBL" id="JAEDAK010000019">
    <property type="protein sequence ID" value="MBH9579204.1"/>
    <property type="molecule type" value="Genomic_DNA"/>
</dbReference>
<dbReference type="Gene3D" id="3.40.50.1820">
    <property type="entry name" value="alpha/beta hydrolase"/>
    <property type="match status" value="1"/>
</dbReference>
<reference evidence="8" key="1">
    <citation type="submission" date="2020-12" db="EMBL/GenBank/DDBJ databases">
        <title>The genome sequence of Inhella sp. 1Y17.</title>
        <authorList>
            <person name="Liu Y."/>
        </authorList>
    </citation>
    <scope>NUCLEOTIDE SEQUENCE</scope>
    <source>
        <strain evidence="8">1Y17</strain>
    </source>
</reference>
<evidence type="ECO:0000256" key="1">
    <source>
        <dbReference type="ARBA" id="ARBA00010088"/>
    </source>
</evidence>
<gene>
    <name evidence="8" type="ORF">I7X39_20105</name>
</gene>